<evidence type="ECO:0000256" key="3">
    <source>
        <dbReference type="ARBA" id="ARBA00022598"/>
    </source>
</evidence>
<comment type="similarity">
    <text evidence="2 11">Belongs to the CTP synthase family.</text>
</comment>
<keyword evidence="7 11" id="KW-0460">Magnesium</keyword>
<organism evidence="14 15">
    <name type="scientific">Phytoactinopolyspora alkaliphila</name>
    <dbReference type="NCBI Taxonomy" id="1783498"/>
    <lineage>
        <taxon>Bacteria</taxon>
        <taxon>Bacillati</taxon>
        <taxon>Actinomycetota</taxon>
        <taxon>Actinomycetes</taxon>
        <taxon>Jiangellales</taxon>
        <taxon>Jiangellaceae</taxon>
        <taxon>Phytoactinopolyspora</taxon>
    </lineage>
</organism>
<feature type="binding site" evidence="11">
    <location>
        <position position="356"/>
    </location>
    <ligand>
        <name>L-glutamine</name>
        <dbReference type="ChEBI" id="CHEBI:58359"/>
    </ligand>
</feature>
<dbReference type="SUPFAM" id="SSF52317">
    <property type="entry name" value="Class I glutamine amidotransferase-like"/>
    <property type="match status" value="1"/>
</dbReference>
<feature type="binding site" evidence="11">
    <location>
        <position position="142"/>
    </location>
    <ligand>
        <name>Mg(2+)</name>
        <dbReference type="ChEBI" id="CHEBI:18420"/>
    </ligand>
</feature>
<evidence type="ECO:0000259" key="12">
    <source>
        <dbReference type="Pfam" id="PF00117"/>
    </source>
</evidence>
<keyword evidence="15" id="KW-1185">Reference proteome</keyword>
<evidence type="ECO:0000256" key="10">
    <source>
        <dbReference type="ARBA" id="ARBA00047781"/>
    </source>
</evidence>
<dbReference type="Gene3D" id="3.40.50.880">
    <property type="match status" value="1"/>
</dbReference>
<dbReference type="PANTHER" id="PTHR11550:SF0">
    <property type="entry name" value="CTP SYNTHASE-RELATED"/>
    <property type="match status" value="1"/>
</dbReference>
<dbReference type="UniPathway" id="UPA00159">
    <property type="reaction ID" value="UER00277"/>
</dbReference>
<keyword evidence="8 11" id="KW-0315">Glutamine amidotransferase</keyword>
<dbReference type="InterPro" id="IPR033828">
    <property type="entry name" value="GATase1_CTP_Synthase"/>
</dbReference>
<keyword evidence="6 11" id="KW-0067">ATP-binding</keyword>
<dbReference type="EMBL" id="JAAGOB010000019">
    <property type="protein sequence ID" value="NED98338.1"/>
    <property type="molecule type" value="Genomic_DNA"/>
</dbReference>
<dbReference type="CDD" id="cd01746">
    <property type="entry name" value="GATase1_CTP_Synthase"/>
    <property type="match status" value="1"/>
</dbReference>
<reference evidence="14 15" key="1">
    <citation type="submission" date="2020-02" db="EMBL/GenBank/DDBJ databases">
        <authorList>
            <person name="Li X.-J."/>
            <person name="Feng X.-M."/>
        </authorList>
    </citation>
    <scope>NUCLEOTIDE SEQUENCE [LARGE SCALE GENOMIC DNA]</scope>
    <source>
        <strain evidence="14 15">CGMCC 4.7225</strain>
    </source>
</reference>
<feature type="active site" evidence="11">
    <location>
        <position position="517"/>
    </location>
</feature>
<comment type="caution">
    <text evidence="14">The sequence shown here is derived from an EMBL/GenBank/DDBJ whole genome shotgun (WGS) entry which is preliminary data.</text>
</comment>
<comment type="catalytic activity">
    <reaction evidence="10 11">
        <text>UTP + L-glutamine + ATP + H2O = CTP + L-glutamate + ADP + phosphate + 2 H(+)</text>
        <dbReference type="Rhea" id="RHEA:26426"/>
        <dbReference type="ChEBI" id="CHEBI:15377"/>
        <dbReference type="ChEBI" id="CHEBI:15378"/>
        <dbReference type="ChEBI" id="CHEBI:29985"/>
        <dbReference type="ChEBI" id="CHEBI:30616"/>
        <dbReference type="ChEBI" id="CHEBI:37563"/>
        <dbReference type="ChEBI" id="CHEBI:43474"/>
        <dbReference type="ChEBI" id="CHEBI:46398"/>
        <dbReference type="ChEBI" id="CHEBI:58359"/>
        <dbReference type="ChEBI" id="CHEBI:456216"/>
        <dbReference type="EC" id="6.3.4.2"/>
    </reaction>
</comment>
<proteinExistence type="inferred from homology"/>
<keyword evidence="9 11" id="KW-0665">Pyrimidine biosynthesis</keyword>
<dbReference type="InterPro" id="IPR017926">
    <property type="entry name" value="GATASE"/>
</dbReference>
<evidence type="ECO:0000259" key="13">
    <source>
        <dbReference type="Pfam" id="PF06418"/>
    </source>
</evidence>
<dbReference type="FunFam" id="3.40.50.880:FF:000002">
    <property type="entry name" value="CTP synthase"/>
    <property type="match status" value="1"/>
</dbReference>
<dbReference type="GO" id="GO:0003883">
    <property type="term" value="F:CTP synthase activity"/>
    <property type="evidence" value="ECO:0007669"/>
    <property type="project" value="UniProtKB-UniRule"/>
</dbReference>
<comment type="activity regulation">
    <text evidence="11">Allosterically activated by GTP, when glutamine is the substrate; GTP has no effect on the reaction when ammonia is the substrate. The allosteric effector GTP functions by stabilizing the protein conformation that binds the tetrahedral intermediate(s) formed during glutamine hydrolysis. Inhibited by the product CTP, via allosteric rather than competitive inhibition.</text>
</comment>
<feature type="binding site" evidence="11">
    <location>
        <position position="73"/>
    </location>
    <ligand>
        <name>ATP</name>
        <dbReference type="ChEBI" id="CHEBI:30616"/>
    </ligand>
</feature>
<dbReference type="InterPro" id="IPR004468">
    <property type="entry name" value="CTP_synthase"/>
</dbReference>
<keyword evidence="5 11" id="KW-0547">Nucleotide-binding</keyword>
<dbReference type="RefSeq" id="WP_163821170.1">
    <property type="nucleotide sequence ID" value="NZ_JAAGOB010000019.1"/>
</dbReference>
<dbReference type="PANTHER" id="PTHR11550">
    <property type="entry name" value="CTP SYNTHASE"/>
    <property type="match status" value="1"/>
</dbReference>
<dbReference type="EC" id="6.3.4.2" evidence="11"/>
<dbReference type="FunFam" id="3.40.50.300:FF:000009">
    <property type="entry name" value="CTP synthase"/>
    <property type="match status" value="1"/>
</dbReference>
<evidence type="ECO:0000256" key="7">
    <source>
        <dbReference type="ARBA" id="ARBA00022842"/>
    </source>
</evidence>
<dbReference type="CDD" id="cd03113">
    <property type="entry name" value="CTPS_N"/>
    <property type="match status" value="1"/>
</dbReference>
<dbReference type="AlphaFoldDB" id="A0A6N9YU52"/>
<dbReference type="InterPro" id="IPR029062">
    <property type="entry name" value="Class_I_gatase-like"/>
</dbReference>
<evidence type="ECO:0000313" key="14">
    <source>
        <dbReference type="EMBL" id="NED98338.1"/>
    </source>
</evidence>
<evidence type="ECO:0000256" key="11">
    <source>
        <dbReference type="HAMAP-Rule" id="MF_01227"/>
    </source>
</evidence>
<comment type="subunit">
    <text evidence="11">Homotetramer.</text>
</comment>
<dbReference type="Proteomes" id="UP000469185">
    <property type="component" value="Unassembled WGS sequence"/>
</dbReference>
<keyword evidence="4 11" id="KW-0479">Metal-binding</keyword>
<comment type="caution">
    <text evidence="11">Lacks conserved residue(s) required for the propagation of feature annotation.</text>
</comment>
<dbReference type="NCBIfam" id="NF003792">
    <property type="entry name" value="PRK05380.1"/>
    <property type="match status" value="1"/>
</dbReference>
<feature type="active site" evidence="11">
    <location>
        <position position="515"/>
    </location>
</feature>
<evidence type="ECO:0000256" key="8">
    <source>
        <dbReference type="ARBA" id="ARBA00022962"/>
    </source>
</evidence>
<feature type="binding site" evidence="11">
    <location>
        <begin position="16"/>
        <end position="21"/>
    </location>
    <ligand>
        <name>ATP</name>
        <dbReference type="ChEBI" id="CHEBI:30616"/>
    </ligand>
</feature>
<feature type="binding site" evidence="11">
    <location>
        <position position="15"/>
    </location>
    <ligand>
        <name>CTP</name>
        <dbReference type="ChEBI" id="CHEBI:37563"/>
        <note>allosteric inhibitor</note>
    </ligand>
</feature>
<dbReference type="Pfam" id="PF00117">
    <property type="entry name" value="GATase"/>
    <property type="match status" value="1"/>
</dbReference>
<feature type="binding site" evidence="11">
    <location>
        <begin position="189"/>
        <end position="194"/>
    </location>
    <ligand>
        <name>CTP</name>
        <dbReference type="ChEBI" id="CHEBI:37563"/>
        <note>allosteric inhibitor</note>
    </ligand>
</feature>
<dbReference type="Gene3D" id="3.40.50.300">
    <property type="entry name" value="P-loop containing nucleotide triphosphate hydrolases"/>
    <property type="match status" value="1"/>
</dbReference>
<dbReference type="NCBIfam" id="TIGR00337">
    <property type="entry name" value="PyrG"/>
    <property type="match status" value="1"/>
</dbReference>
<dbReference type="GO" id="GO:0005829">
    <property type="term" value="C:cytosol"/>
    <property type="evidence" value="ECO:0007669"/>
    <property type="project" value="TreeGrafter"/>
</dbReference>
<dbReference type="GO" id="GO:0005524">
    <property type="term" value="F:ATP binding"/>
    <property type="evidence" value="ECO:0007669"/>
    <property type="project" value="UniProtKB-KW"/>
</dbReference>
<protein>
    <recommendedName>
        <fullName evidence="11">CTP synthase</fullName>
        <ecNumber evidence="11">6.3.4.2</ecNumber>
    </recommendedName>
    <alternativeName>
        <fullName evidence="11">Cytidine 5'-triphosphate synthase</fullName>
    </alternativeName>
    <alternativeName>
        <fullName evidence="11">Cytidine triphosphate synthetase</fullName>
        <shortName evidence="11">CTP synthetase</shortName>
        <shortName evidence="11">CTPS</shortName>
    </alternativeName>
    <alternativeName>
        <fullName evidence="11">UTP--ammonia ligase</fullName>
    </alternativeName>
</protein>
<feature type="binding site" evidence="11">
    <location>
        <position position="225"/>
    </location>
    <ligand>
        <name>CTP</name>
        <dbReference type="ChEBI" id="CHEBI:37563"/>
        <note>allosteric inhibitor</note>
    </ligand>
</feature>
<evidence type="ECO:0000256" key="1">
    <source>
        <dbReference type="ARBA" id="ARBA00005171"/>
    </source>
</evidence>
<feature type="binding site" evidence="11">
    <location>
        <position position="73"/>
    </location>
    <ligand>
        <name>Mg(2+)</name>
        <dbReference type="ChEBI" id="CHEBI:18420"/>
    </ligand>
</feature>
<feature type="binding site" evidence="11">
    <location>
        <position position="243"/>
    </location>
    <ligand>
        <name>ATP</name>
        <dbReference type="ChEBI" id="CHEBI:30616"/>
    </ligand>
</feature>
<dbReference type="GO" id="GO:0044210">
    <property type="term" value="P:'de novo' CTP biosynthetic process"/>
    <property type="evidence" value="ECO:0007669"/>
    <property type="project" value="UniProtKB-UniRule"/>
</dbReference>
<feature type="binding site" evidence="11">
    <location>
        <begin position="149"/>
        <end position="151"/>
    </location>
    <ligand>
        <name>CTP</name>
        <dbReference type="ChEBI" id="CHEBI:37563"/>
        <note>allosteric inhibitor</note>
    </ligand>
</feature>
<dbReference type="HAMAP" id="MF_01227">
    <property type="entry name" value="PyrG"/>
    <property type="match status" value="1"/>
</dbReference>
<sequence length="560" mass="60611">MKPTKHVFVTGGVASSLGKGLTASSLGNLLSARGLTVTMQKLDPYLNVDPGTMNPFQHGEVFVTEDGAETDLDIGHYERFLDRDLTRIANVTTGQVYSDVIAKERRGEYLGDTVQVIPHITNEIKDRMLAMGGPDVDVVIHEVGGTVGDIESLPFLEAARQVRHDVGRDCCFFLHVSLVPYLAPSGELKTKPTQHSVAALRQVGITPDAIVCRSDRHIPEGVKQKISLMCDVDPEAVVAAVDAPSIYDIPKVLHSEGLDAYLVRRLGLSFRDVDWSAWENLLRRVHHPKYEVTVALVGKYVDLPDAYLSVTEALRAGGFAEDARVNIRWVVSDECETPAGAAQHLSDVDAVCIPGGFGIRGIEGKLGASRYAREQAIPTLGLCLGLQCMVIEYARNVAALDGASSTEFDPSTPAPVIATMEDQKEIVAGSGDLGGTMRLGSYAATLSDGTVVRELYGSARVSERHRHRFEVNNQYREKLASAGLVISGTSPDGRLVEFVELPADVHPYYVGTQAHPELKSRPTRAHPLFSGLVAAAVQRQQEMRLPVDVEPEPVAGSSAH</sequence>
<comment type="pathway">
    <text evidence="1 11">Pyrimidine metabolism; CTP biosynthesis via de novo pathway; CTP from UDP: step 2/2.</text>
</comment>
<dbReference type="GO" id="GO:0019856">
    <property type="term" value="P:pyrimidine nucleobase biosynthetic process"/>
    <property type="evidence" value="ECO:0007669"/>
    <property type="project" value="TreeGrafter"/>
</dbReference>
<accession>A0A6N9YU52</accession>
<name>A0A6N9YU52_9ACTN</name>
<dbReference type="GO" id="GO:0046872">
    <property type="term" value="F:metal ion binding"/>
    <property type="evidence" value="ECO:0007669"/>
    <property type="project" value="UniProtKB-KW"/>
</dbReference>
<dbReference type="GO" id="GO:0042802">
    <property type="term" value="F:identical protein binding"/>
    <property type="evidence" value="ECO:0007669"/>
    <property type="project" value="TreeGrafter"/>
</dbReference>
<comment type="miscellaneous">
    <text evidence="11">CTPSs have evolved a hybrid strategy for distinguishing between UTP and CTP. The overlapping regions of the product feedback inhibitory and substrate sites recognize a common feature in both compounds, the triphosphate moiety. To differentiate isosteric substrate and product pyrimidine rings, an additional pocket far from the expected kinase/ligase catalytic site, specifically recognizes the cytosine and ribose portions of the product inhibitor.</text>
</comment>
<keyword evidence="3 11" id="KW-0436">Ligase</keyword>
<dbReference type="SUPFAM" id="SSF52540">
    <property type="entry name" value="P-loop containing nucleoside triphosphate hydrolases"/>
    <property type="match status" value="1"/>
</dbReference>
<dbReference type="GO" id="GO:0097268">
    <property type="term" value="C:cytoophidium"/>
    <property type="evidence" value="ECO:0007669"/>
    <property type="project" value="UniProtKB-ARBA"/>
</dbReference>
<comment type="function">
    <text evidence="11">Catalyzes the ATP-dependent amination of UTP to CTP with either L-glutamine or ammonia as the source of nitrogen. Regulates intracellular CTP levels through interactions with the four ribonucleotide triphosphates.</text>
</comment>
<comment type="catalytic activity">
    <reaction evidence="11">
        <text>UTP + NH4(+) + ATP = CTP + ADP + phosphate + 2 H(+)</text>
        <dbReference type="Rhea" id="RHEA:16597"/>
        <dbReference type="ChEBI" id="CHEBI:15378"/>
        <dbReference type="ChEBI" id="CHEBI:28938"/>
        <dbReference type="ChEBI" id="CHEBI:30616"/>
        <dbReference type="ChEBI" id="CHEBI:37563"/>
        <dbReference type="ChEBI" id="CHEBI:43474"/>
        <dbReference type="ChEBI" id="CHEBI:46398"/>
        <dbReference type="ChEBI" id="CHEBI:456216"/>
    </reaction>
</comment>
<dbReference type="PROSITE" id="PS51273">
    <property type="entry name" value="GATASE_TYPE_1"/>
    <property type="match status" value="1"/>
</dbReference>
<feature type="binding site" evidence="11">
    <location>
        <position position="15"/>
    </location>
    <ligand>
        <name>UTP</name>
        <dbReference type="ChEBI" id="CHEBI:46398"/>
    </ligand>
</feature>
<dbReference type="InterPro" id="IPR017456">
    <property type="entry name" value="CTP_synthase_N"/>
</dbReference>
<evidence type="ECO:0000313" key="15">
    <source>
        <dbReference type="Proteomes" id="UP000469185"/>
    </source>
</evidence>
<feature type="binding site" evidence="11">
    <location>
        <position position="468"/>
    </location>
    <ligand>
        <name>L-glutamine</name>
        <dbReference type="ChEBI" id="CHEBI:58359"/>
    </ligand>
</feature>
<evidence type="ECO:0000256" key="9">
    <source>
        <dbReference type="ARBA" id="ARBA00022975"/>
    </source>
</evidence>
<comment type="catalytic activity">
    <reaction evidence="11">
        <text>L-glutamine + H2O = L-glutamate + NH4(+)</text>
        <dbReference type="Rhea" id="RHEA:15889"/>
        <dbReference type="ChEBI" id="CHEBI:15377"/>
        <dbReference type="ChEBI" id="CHEBI:28938"/>
        <dbReference type="ChEBI" id="CHEBI:29985"/>
        <dbReference type="ChEBI" id="CHEBI:58359"/>
    </reaction>
</comment>
<feature type="binding site" evidence="11">
    <location>
        <position position="407"/>
    </location>
    <ligand>
        <name>L-glutamine</name>
        <dbReference type="ChEBI" id="CHEBI:58359"/>
    </ligand>
</feature>
<evidence type="ECO:0000256" key="5">
    <source>
        <dbReference type="ARBA" id="ARBA00022741"/>
    </source>
</evidence>
<feature type="region of interest" description="Amidoligase domain" evidence="11">
    <location>
        <begin position="1"/>
        <end position="268"/>
    </location>
</feature>
<feature type="domain" description="CTP synthase N-terminal" evidence="13">
    <location>
        <begin position="5"/>
        <end position="268"/>
    </location>
</feature>
<evidence type="ECO:0000256" key="6">
    <source>
        <dbReference type="ARBA" id="ARBA00022840"/>
    </source>
</evidence>
<evidence type="ECO:0000256" key="4">
    <source>
        <dbReference type="ARBA" id="ARBA00022723"/>
    </source>
</evidence>
<feature type="binding site" evidence="11">
    <location>
        <begin position="384"/>
        <end position="387"/>
    </location>
    <ligand>
        <name>L-glutamine</name>
        <dbReference type="ChEBI" id="CHEBI:58359"/>
    </ligand>
</feature>
<evidence type="ECO:0000256" key="2">
    <source>
        <dbReference type="ARBA" id="ARBA00007533"/>
    </source>
</evidence>
<feature type="binding site" evidence="11">
    <location>
        <begin position="189"/>
        <end position="194"/>
    </location>
    <ligand>
        <name>UTP</name>
        <dbReference type="ChEBI" id="CHEBI:46398"/>
    </ligand>
</feature>
<feature type="active site" description="Nucleophile; for glutamine hydrolysis" evidence="11">
    <location>
        <position position="383"/>
    </location>
</feature>
<dbReference type="Pfam" id="PF06418">
    <property type="entry name" value="CTP_synth_N"/>
    <property type="match status" value="1"/>
</dbReference>
<gene>
    <name evidence="11" type="primary">pyrG</name>
    <name evidence="14" type="ORF">G1H11_23845</name>
</gene>
<feature type="domain" description="Glutamine amidotransferase" evidence="12">
    <location>
        <begin position="303"/>
        <end position="533"/>
    </location>
</feature>
<feature type="binding site" evidence="11">
    <location>
        <position position="225"/>
    </location>
    <ligand>
        <name>UTP</name>
        <dbReference type="ChEBI" id="CHEBI:46398"/>
    </ligand>
</feature>
<dbReference type="InterPro" id="IPR027417">
    <property type="entry name" value="P-loop_NTPase"/>
</dbReference>